<sequence>KKKRMILYDLIIVGAGITGLSAARYLSKHHPEIKFKILEARDRVGGRTLNQTVSLPLSSDKDSDYLTTIIDIGGQWIGPTQKNIHELIQQLEGNNNSSVFIEQTWATRKDKYAGQPGLYEALRVKSLTMEEEQEVIEMNKRLDQMALEIPSVQEPFKDCAMAKEWDQISVGEYLEKNVQQKNSLQELFLEIITLTACNPDRVSLLYWLILLRSVPGGYVLLDDGLNGAQHYRLKNGAQNISILMANELKNQYGSDVIQFSQPVTSVRYHDSLLTLTTVSSCQQYATHRLFLAMSPTLLKSIQFTPSLPLDYQKLSVTMFMGHCIKTIFIYKIPFWRRHDRQPKQVEDALRGPVYNIYEIDLHDQMYYALTGLIDGDLAKYWCKRSEHELTTSIIAQYQYLYNSQEIPIKTIVQYWPNEQFSGGCYAAVFPPNGLSQYGSVLRKPIQFDGSKNPNIWIASTETALEWISYMAGALEAGERTIKEIIKTI</sequence>
<dbReference type="InterPro" id="IPR036188">
    <property type="entry name" value="FAD/NAD-bd_sf"/>
</dbReference>
<dbReference type="InterPro" id="IPR050703">
    <property type="entry name" value="Flavin_MAO"/>
</dbReference>
<evidence type="ECO:0000313" key="13">
    <source>
        <dbReference type="Proteomes" id="UP000663866"/>
    </source>
</evidence>
<evidence type="ECO:0000256" key="3">
    <source>
        <dbReference type="ARBA" id="ARBA00005995"/>
    </source>
</evidence>
<keyword evidence="10" id="KW-0812">Transmembrane</keyword>
<comment type="catalytic activity">
    <reaction evidence="6">
        <text>a secondary aliphatic amine + O2 + H2O = a primary amine + an aldehyde + H2O2</text>
        <dbReference type="Rhea" id="RHEA:26414"/>
        <dbReference type="ChEBI" id="CHEBI:15377"/>
        <dbReference type="ChEBI" id="CHEBI:15379"/>
        <dbReference type="ChEBI" id="CHEBI:16240"/>
        <dbReference type="ChEBI" id="CHEBI:17478"/>
        <dbReference type="ChEBI" id="CHEBI:58855"/>
        <dbReference type="ChEBI" id="CHEBI:65296"/>
        <dbReference type="EC" id="1.4.3.4"/>
    </reaction>
</comment>
<dbReference type="SUPFAM" id="SSF51905">
    <property type="entry name" value="FAD/NAD(P)-binding domain"/>
    <property type="match status" value="1"/>
</dbReference>
<evidence type="ECO:0000256" key="8">
    <source>
        <dbReference type="ARBA" id="ARBA00049430"/>
    </source>
</evidence>
<dbReference type="Proteomes" id="UP000663866">
    <property type="component" value="Unassembled WGS sequence"/>
</dbReference>
<comment type="caution">
    <text evidence="12">The sequence shown here is derived from an EMBL/GenBank/DDBJ whole genome shotgun (WGS) entry which is preliminary data.</text>
</comment>
<dbReference type="InterPro" id="IPR001613">
    <property type="entry name" value="Flavin_amine_oxidase"/>
</dbReference>
<dbReference type="SUPFAM" id="SSF54373">
    <property type="entry name" value="FAD-linked reductases, C-terminal domain"/>
    <property type="match status" value="1"/>
</dbReference>
<dbReference type="GO" id="GO:0005741">
    <property type="term" value="C:mitochondrial outer membrane"/>
    <property type="evidence" value="ECO:0007669"/>
    <property type="project" value="UniProtKB-SubCell"/>
</dbReference>
<dbReference type="GO" id="GO:0097621">
    <property type="term" value="F:monoamine oxidase activity"/>
    <property type="evidence" value="ECO:0007669"/>
    <property type="project" value="UniProtKB-EC"/>
</dbReference>
<evidence type="ECO:0000256" key="4">
    <source>
        <dbReference type="ARBA" id="ARBA00023002"/>
    </source>
</evidence>
<dbReference type="EMBL" id="CAJOBG010035894">
    <property type="protein sequence ID" value="CAF4371902.1"/>
    <property type="molecule type" value="Genomic_DNA"/>
</dbReference>
<keyword evidence="10" id="KW-0285">Flavoprotein</keyword>
<keyword evidence="10" id="KW-0274">FAD</keyword>
<dbReference type="GO" id="GO:0008131">
    <property type="term" value="F:primary methylamine oxidase activity"/>
    <property type="evidence" value="ECO:0007669"/>
    <property type="project" value="UniProtKB-ARBA"/>
</dbReference>
<feature type="binding site" evidence="9">
    <location>
        <position position="461"/>
    </location>
    <ligand>
        <name>FAD</name>
        <dbReference type="ChEBI" id="CHEBI:57692"/>
    </ligand>
</feature>
<proteinExistence type="inferred from homology"/>
<accession>A0A820MFV9</accession>
<keyword evidence="13" id="KW-1185">Reference proteome</keyword>
<feature type="non-terminal residue" evidence="12">
    <location>
        <position position="1"/>
    </location>
</feature>
<feature type="domain" description="Amine oxidase" evidence="11">
    <location>
        <begin position="17"/>
        <end position="480"/>
    </location>
</feature>
<comment type="cofactor">
    <cofactor evidence="1 10">
        <name>FAD</name>
        <dbReference type="ChEBI" id="CHEBI:57692"/>
    </cofactor>
</comment>
<dbReference type="Gene3D" id="3.50.50.60">
    <property type="entry name" value="FAD/NAD(P)-binding domain"/>
    <property type="match status" value="1"/>
</dbReference>
<feature type="binding site" evidence="9">
    <location>
        <position position="18"/>
    </location>
    <ligand>
        <name>FAD</name>
        <dbReference type="ChEBI" id="CHEBI:57692"/>
    </ligand>
</feature>
<protein>
    <recommendedName>
        <fullName evidence="10">Amine oxidase</fullName>
        <ecNumber evidence="10">1.4.3.-</ecNumber>
    </recommendedName>
</protein>
<evidence type="ECO:0000256" key="7">
    <source>
        <dbReference type="ARBA" id="ARBA00049354"/>
    </source>
</evidence>
<evidence type="ECO:0000256" key="9">
    <source>
        <dbReference type="PIRSR" id="PIRSR601613-1"/>
    </source>
</evidence>
<evidence type="ECO:0000256" key="10">
    <source>
        <dbReference type="RuleBase" id="RU362067"/>
    </source>
</evidence>
<comment type="catalytic activity">
    <reaction evidence="8">
        <text>N-acetylputrescine + O2 + H2O = 4-acetamidobutanal + H2O2 + NH4(+)</text>
        <dbReference type="Rhea" id="RHEA:70283"/>
        <dbReference type="ChEBI" id="CHEBI:7386"/>
        <dbReference type="ChEBI" id="CHEBI:15377"/>
        <dbReference type="ChEBI" id="CHEBI:15379"/>
        <dbReference type="ChEBI" id="CHEBI:16240"/>
        <dbReference type="ChEBI" id="CHEBI:28938"/>
        <dbReference type="ChEBI" id="CHEBI:58263"/>
    </reaction>
    <physiologicalReaction direction="left-to-right" evidence="8">
        <dbReference type="Rhea" id="RHEA:70284"/>
    </physiologicalReaction>
</comment>
<dbReference type="InterPro" id="IPR002937">
    <property type="entry name" value="Amino_oxidase"/>
</dbReference>
<evidence type="ECO:0000256" key="5">
    <source>
        <dbReference type="ARBA" id="ARBA00045409"/>
    </source>
</evidence>
<keyword evidence="10" id="KW-1133">Transmembrane helix</keyword>
<evidence type="ECO:0000256" key="6">
    <source>
        <dbReference type="ARBA" id="ARBA00048448"/>
    </source>
</evidence>
<keyword evidence="10" id="KW-0472">Membrane</keyword>
<evidence type="ECO:0000256" key="2">
    <source>
        <dbReference type="ARBA" id="ARBA00004362"/>
    </source>
</evidence>
<dbReference type="EC" id="1.4.3.-" evidence="10"/>
<evidence type="ECO:0000313" key="12">
    <source>
        <dbReference type="EMBL" id="CAF4371902.1"/>
    </source>
</evidence>
<feature type="binding site" evidence="9">
    <location>
        <begin position="39"/>
        <end position="40"/>
    </location>
    <ligand>
        <name>FAD</name>
        <dbReference type="ChEBI" id="CHEBI:57692"/>
    </ligand>
</feature>
<dbReference type="Pfam" id="PF01593">
    <property type="entry name" value="Amino_oxidase"/>
    <property type="match status" value="1"/>
</dbReference>
<feature type="transmembrane region" description="Helical" evidence="10">
    <location>
        <begin position="7"/>
        <end position="26"/>
    </location>
</feature>
<name>A0A820MFV9_9BILA</name>
<comment type="function">
    <text evidence="5">Catalyzes the oxidative deamination of primary and some secondary amines such as neurotransmitters, and exogenous amines including the tertiary amine, neurotoxin 1-methyl-4-phenyl-1,2,3,6-tetrahydropyridine (MPTP), with concomitant reduction of oxygen to hydrogen peroxide and participates in the metabolism of neuroactive and vasoactive amines in the central nervous system and peripheral tissues. Preferentially degrades benzylamine and phenylethylamine.</text>
</comment>
<comment type="subcellular location">
    <subcellularLocation>
        <location evidence="2">Mitochondrion outer membrane</location>
        <topology evidence="2">Single-pass type IV membrane protein</topology>
        <orientation evidence="2">Cytoplasmic side</orientation>
    </subcellularLocation>
</comment>
<evidence type="ECO:0000256" key="1">
    <source>
        <dbReference type="ARBA" id="ARBA00001974"/>
    </source>
</evidence>
<evidence type="ECO:0000259" key="11">
    <source>
        <dbReference type="Pfam" id="PF01593"/>
    </source>
</evidence>
<comment type="similarity">
    <text evidence="3 10">Belongs to the flavin monoamine oxidase family.</text>
</comment>
<dbReference type="AlphaFoldDB" id="A0A820MFV9"/>
<feature type="binding site" evidence="9">
    <location>
        <position position="263"/>
    </location>
    <ligand>
        <name>FAD</name>
        <dbReference type="ChEBI" id="CHEBI:57692"/>
    </ligand>
</feature>
<reference evidence="12" key="1">
    <citation type="submission" date="2021-02" db="EMBL/GenBank/DDBJ databases">
        <authorList>
            <person name="Nowell W R."/>
        </authorList>
    </citation>
    <scope>NUCLEOTIDE SEQUENCE</scope>
</reference>
<keyword evidence="4 10" id="KW-0560">Oxidoreductase</keyword>
<organism evidence="12 13">
    <name type="scientific">Rotaria magnacalcarata</name>
    <dbReference type="NCBI Taxonomy" id="392030"/>
    <lineage>
        <taxon>Eukaryota</taxon>
        <taxon>Metazoa</taxon>
        <taxon>Spiralia</taxon>
        <taxon>Gnathifera</taxon>
        <taxon>Rotifera</taxon>
        <taxon>Eurotatoria</taxon>
        <taxon>Bdelloidea</taxon>
        <taxon>Philodinida</taxon>
        <taxon>Philodinidae</taxon>
        <taxon>Rotaria</taxon>
    </lineage>
</organism>
<dbReference type="PANTHER" id="PTHR43563">
    <property type="entry name" value="AMINE OXIDASE"/>
    <property type="match status" value="1"/>
</dbReference>
<dbReference type="PANTHER" id="PTHR43563:SF1">
    <property type="entry name" value="AMINE OXIDASE [FLAVIN-CONTAINING] B"/>
    <property type="match status" value="1"/>
</dbReference>
<gene>
    <name evidence="12" type="ORF">OVN521_LOCUS33496</name>
</gene>
<dbReference type="PRINTS" id="PR00757">
    <property type="entry name" value="AMINEOXDASEF"/>
</dbReference>
<comment type="catalytic activity">
    <reaction evidence="7">
        <text>benzylamine + O2 + H2O = benzaldehyde + H2O2 + NH4(+)</text>
        <dbReference type="Rhea" id="RHEA:59424"/>
        <dbReference type="ChEBI" id="CHEBI:15377"/>
        <dbReference type="ChEBI" id="CHEBI:15379"/>
        <dbReference type="ChEBI" id="CHEBI:16240"/>
        <dbReference type="ChEBI" id="CHEBI:17169"/>
        <dbReference type="ChEBI" id="CHEBI:28938"/>
        <dbReference type="ChEBI" id="CHEBI:225238"/>
    </reaction>
    <physiologicalReaction direction="left-to-right" evidence="7">
        <dbReference type="Rhea" id="RHEA:59425"/>
    </physiologicalReaction>
</comment>